<comment type="caution">
    <text evidence="1">The sequence shown here is derived from an EMBL/GenBank/DDBJ whole genome shotgun (WGS) entry which is preliminary data.</text>
</comment>
<keyword evidence="2" id="KW-1185">Reference proteome</keyword>
<dbReference type="AlphaFoldDB" id="A0A0D6NJ18"/>
<reference evidence="1 2" key="1">
    <citation type="submission" date="2012-11" db="EMBL/GenBank/DDBJ databases">
        <title>Whole genome sequence of Acetobacter orientalis 21F-2.</title>
        <authorList>
            <person name="Azuma Y."/>
            <person name="Higashiura N."/>
            <person name="Hirakawa H."/>
            <person name="Matsushita K."/>
        </authorList>
    </citation>
    <scope>NUCLEOTIDE SEQUENCE [LARGE SCALE GENOMIC DNA]</scope>
    <source>
        <strain evidence="1 2">21F-2</strain>
    </source>
</reference>
<evidence type="ECO:0000313" key="1">
    <source>
        <dbReference type="EMBL" id="GAN65381.1"/>
    </source>
</evidence>
<protein>
    <submittedName>
        <fullName evidence="1">Uncharacterized protein</fullName>
    </submittedName>
</protein>
<name>A0A0D6NJ18_9PROT</name>
<proteinExistence type="predicted"/>
<accession>A0A6N3SY50</accession>
<gene>
    <name evidence="1" type="ORF">Abor_008_022</name>
</gene>
<sequence>MENGLVLAWLASVLSACAARGVKPDKQLEAKSKKAHLRTTNADWRYKEWVMCRFAPACK</sequence>
<accession>A0A0D6NJ18</accession>
<evidence type="ECO:0000313" key="2">
    <source>
        <dbReference type="Proteomes" id="UP000032670"/>
    </source>
</evidence>
<organism evidence="1 2">
    <name type="scientific">Acetobacter orientalis</name>
    <dbReference type="NCBI Taxonomy" id="146474"/>
    <lineage>
        <taxon>Bacteria</taxon>
        <taxon>Pseudomonadati</taxon>
        <taxon>Pseudomonadota</taxon>
        <taxon>Alphaproteobacteria</taxon>
        <taxon>Acetobacterales</taxon>
        <taxon>Acetobacteraceae</taxon>
        <taxon>Acetobacter</taxon>
    </lineage>
</organism>
<dbReference type="EMBL" id="BAMX01000008">
    <property type="protein sequence ID" value="GAN65381.1"/>
    <property type="molecule type" value="Genomic_DNA"/>
</dbReference>
<dbReference type="Proteomes" id="UP000032670">
    <property type="component" value="Unassembled WGS sequence"/>
</dbReference>